<accession>A0A1A8X369</accession>
<evidence type="ECO:0000313" key="2">
    <source>
        <dbReference type="EMBL" id="SBS99048.1"/>
    </source>
</evidence>
<gene>
    <name evidence="2" type="ORF">POVCU1_050360</name>
    <name evidence="1" type="ORF">POVCU2_0061050</name>
</gene>
<dbReference type="AlphaFoldDB" id="A0A1A8X369"/>
<dbReference type="Proteomes" id="UP000078546">
    <property type="component" value="Unassembled WGS sequence"/>
</dbReference>
<name>A0A1A8X369_PLAOA</name>
<dbReference type="InterPro" id="IPR008780">
    <property type="entry name" value="Plasmodium_Vir"/>
</dbReference>
<reference evidence="2" key="1">
    <citation type="submission" date="2016-05" db="EMBL/GenBank/DDBJ databases">
        <authorList>
            <person name="Lavstsen T."/>
            <person name="Jespersen J.S."/>
        </authorList>
    </citation>
    <scope>NUCLEOTIDE SEQUENCE [LARGE SCALE GENOMIC DNA]</scope>
</reference>
<dbReference type="EMBL" id="FLQU01000923">
    <property type="protein sequence ID" value="SBS90380.1"/>
    <property type="molecule type" value="Genomic_DNA"/>
</dbReference>
<dbReference type="VEuPathDB" id="PlasmoDB:PocGH01_00225800"/>
<reference evidence="3 4" key="2">
    <citation type="submission" date="2016-05" db="EMBL/GenBank/DDBJ databases">
        <authorList>
            <person name="Naeem Raeece"/>
        </authorList>
    </citation>
    <scope>NUCLEOTIDE SEQUENCE [LARGE SCALE GENOMIC DNA]</scope>
</reference>
<evidence type="ECO:0000313" key="1">
    <source>
        <dbReference type="EMBL" id="SBS90380.1"/>
    </source>
</evidence>
<proteinExistence type="predicted"/>
<protein>
    <submittedName>
        <fullName evidence="2">PIR Superfamily Protein</fullName>
    </submittedName>
</protein>
<evidence type="ECO:0000313" key="3">
    <source>
        <dbReference type="Proteomes" id="UP000078546"/>
    </source>
</evidence>
<dbReference type="Pfam" id="PF05795">
    <property type="entry name" value="Plasmodium_Vir"/>
    <property type="match status" value="2"/>
</dbReference>
<evidence type="ECO:0000313" key="4">
    <source>
        <dbReference type="Proteomes" id="UP000078560"/>
    </source>
</evidence>
<dbReference type="Proteomes" id="UP000078560">
    <property type="component" value="Unassembled WGS sequence"/>
</dbReference>
<sequence>MEKKLESLPSNIFYGKLTEGRGYCNEFDIVDSIHEGLYKYTDIQNVSYNLARALCTVSYIKDEDMSYTERCHFLYYWIGDTLYKYLKNEQLFSPIMDDLYNAINKFKVPNKCNIIYHSISKDFFNKRKIVYDYIQNYRTIKQFLTDHSCSCNREYKSYISNSVRIYNDVYNTCDGNSDTYCTKFQENFTKYNHDELSKLSCNLEQESPVQSPRVGTIGSLNDAELDIPSPQFHVAAVTPDLRSVSLPSEGASSSKDSDAIVSVISPIIGILLVCFILYKFTPLWPWIHSYFIRKKIIRRNIEDIEPLELMKHASEKDQRNFCRARFNVAYHTAEDSLL</sequence>
<organism evidence="2 3">
    <name type="scientific">Plasmodium ovale curtisi</name>
    <dbReference type="NCBI Taxonomy" id="864141"/>
    <lineage>
        <taxon>Eukaryota</taxon>
        <taxon>Sar</taxon>
        <taxon>Alveolata</taxon>
        <taxon>Apicomplexa</taxon>
        <taxon>Aconoidasida</taxon>
        <taxon>Haemosporida</taxon>
        <taxon>Plasmodiidae</taxon>
        <taxon>Plasmodium</taxon>
        <taxon>Plasmodium (Plasmodium)</taxon>
    </lineage>
</organism>
<dbReference type="EMBL" id="FLQV01001112">
    <property type="protein sequence ID" value="SBS99048.1"/>
    <property type="molecule type" value="Genomic_DNA"/>
</dbReference>